<feature type="region of interest" description="Disordered" evidence="2">
    <location>
        <begin position="221"/>
        <end position="241"/>
    </location>
</feature>
<dbReference type="SUPFAM" id="SSF54768">
    <property type="entry name" value="dsRNA-binding domain-like"/>
    <property type="match status" value="1"/>
</dbReference>
<dbReference type="PROSITE" id="PS00517">
    <property type="entry name" value="RNASE_3_1"/>
    <property type="match status" value="1"/>
</dbReference>
<dbReference type="SUPFAM" id="SSF69065">
    <property type="entry name" value="RNase III domain-like"/>
    <property type="match status" value="1"/>
</dbReference>
<reference evidence="4 5" key="1">
    <citation type="submission" date="2024-01" db="EMBL/GenBank/DDBJ databases">
        <authorList>
            <person name="Allen C."/>
            <person name="Tagirdzhanova G."/>
        </authorList>
    </citation>
    <scope>NUCLEOTIDE SEQUENCE [LARGE SCALE GENOMIC DNA]</scope>
</reference>
<gene>
    <name evidence="4" type="ORF">SCUCBS95973_007691</name>
</gene>
<dbReference type="PANTHER" id="PTHR11207">
    <property type="entry name" value="RIBONUCLEASE III"/>
    <property type="match status" value="1"/>
</dbReference>
<keyword evidence="5" id="KW-1185">Reference proteome</keyword>
<dbReference type="Gene3D" id="1.10.1520.10">
    <property type="entry name" value="Ribonuclease III domain"/>
    <property type="match status" value="1"/>
</dbReference>
<dbReference type="PROSITE" id="PS50142">
    <property type="entry name" value="RNASE_3_2"/>
    <property type="match status" value="1"/>
</dbReference>
<evidence type="ECO:0000259" key="3">
    <source>
        <dbReference type="PROSITE" id="PS50142"/>
    </source>
</evidence>
<keyword evidence="1" id="KW-0694">RNA-binding</keyword>
<sequence length="349" mass="37967">MSVWTVEDIPTNGYPPLPPIPDQHLEQMALTHSGKSGFTNYETLEFLGDSFIYHAASEIITQTFPELTPGRKSQFREGLLRNSNLAKYTLHYGIDKRASLPPEFGDEPHTGGTKVAVKERQKVHGDLFEAYVGALIRARPPPGHGPPGYDGVAVALRWLRSLWAMSLSREIERKYAVRNNKQQPASWTAPQSHSGLTMQALINSAAAPPTIHASHAETSELTQVAPAAPAAPAEAGGDQAAANPQRNLTYKVQLSALIGCKEVKIRYEDAPTKKVLRDKHSKLPMFTVAVWVDAWGTSECLGYGSALSKKVAGDKAAARALENKAKMKFYVEQKAKVYGEKEATPAGAA</sequence>
<dbReference type="EMBL" id="CAWUHB010000055">
    <property type="protein sequence ID" value="CAK7230787.1"/>
    <property type="molecule type" value="Genomic_DNA"/>
</dbReference>
<feature type="domain" description="RNase III" evidence="3">
    <location>
        <begin position="22"/>
        <end position="136"/>
    </location>
</feature>
<organism evidence="4 5">
    <name type="scientific">Sporothrix curviconia</name>
    <dbReference type="NCBI Taxonomy" id="1260050"/>
    <lineage>
        <taxon>Eukaryota</taxon>
        <taxon>Fungi</taxon>
        <taxon>Dikarya</taxon>
        <taxon>Ascomycota</taxon>
        <taxon>Pezizomycotina</taxon>
        <taxon>Sordariomycetes</taxon>
        <taxon>Sordariomycetidae</taxon>
        <taxon>Ophiostomatales</taxon>
        <taxon>Ophiostomataceae</taxon>
        <taxon>Sporothrix</taxon>
    </lineage>
</organism>
<accession>A0ABP0CFC1</accession>
<evidence type="ECO:0000256" key="2">
    <source>
        <dbReference type="SAM" id="MobiDB-lite"/>
    </source>
</evidence>
<dbReference type="SMART" id="SM00535">
    <property type="entry name" value="RIBOc"/>
    <property type="match status" value="1"/>
</dbReference>
<dbReference type="PANTHER" id="PTHR11207:SF0">
    <property type="entry name" value="RIBONUCLEASE 3"/>
    <property type="match status" value="1"/>
</dbReference>
<proteinExistence type="predicted"/>
<feature type="compositionally biased region" description="Low complexity" evidence="2">
    <location>
        <begin position="225"/>
        <end position="241"/>
    </location>
</feature>
<dbReference type="InterPro" id="IPR000999">
    <property type="entry name" value="RNase_III_dom"/>
</dbReference>
<dbReference type="Proteomes" id="UP001642405">
    <property type="component" value="Unassembled WGS sequence"/>
</dbReference>
<protein>
    <recommendedName>
        <fullName evidence="3">RNase III domain-containing protein</fullName>
    </recommendedName>
</protein>
<dbReference type="InterPro" id="IPR036389">
    <property type="entry name" value="RNase_III_sf"/>
</dbReference>
<dbReference type="Pfam" id="PF00636">
    <property type="entry name" value="Ribonuclease_3"/>
    <property type="match status" value="1"/>
</dbReference>
<evidence type="ECO:0000313" key="4">
    <source>
        <dbReference type="EMBL" id="CAK7230787.1"/>
    </source>
</evidence>
<dbReference type="Gene3D" id="3.30.160.20">
    <property type="match status" value="1"/>
</dbReference>
<evidence type="ECO:0000313" key="5">
    <source>
        <dbReference type="Proteomes" id="UP001642405"/>
    </source>
</evidence>
<name>A0ABP0CFC1_9PEZI</name>
<dbReference type="CDD" id="cd00593">
    <property type="entry name" value="RIBOc"/>
    <property type="match status" value="1"/>
</dbReference>
<evidence type="ECO:0000256" key="1">
    <source>
        <dbReference type="ARBA" id="ARBA00022884"/>
    </source>
</evidence>
<comment type="caution">
    <text evidence="4">The sequence shown here is derived from an EMBL/GenBank/DDBJ whole genome shotgun (WGS) entry which is preliminary data.</text>
</comment>